<organism evidence="1 2">
    <name type="scientific">Pistacia integerrima</name>
    <dbReference type="NCBI Taxonomy" id="434235"/>
    <lineage>
        <taxon>Eukaryota</taxon>
        <taxon>Viridiplantae</taxon>
        <taxon>Streptophyta</taxon>
        <taxon>Embryophyta</taxon>
        <taxon>Tracheophyta</taxon>
        <taxon>Spermatophyta</taxon>
        <taxon>Magnoliopsida</taxon>
        <taxon>eudicotyledons</taxon>
        <taxon>Gunneridae</taxon>
        <taxon>Pentapetalae</taxon>
        <taxon>rosids</taxon>
        <taxon>malvids</taxon>
        <taxon>Sapindales</taxon>
        <taxon>Anacardiaceae</taxon>
        <taxon>Pistacia</taxon>
    </lineage>
</organism>
<proteinExistence type="predicted"/>
<accession>A0ACC0ZNN4</accession>
<protein>
    <submittedName>
        <fullName evidence="1">Uncharacterized protein</fullName>
    </submittedName>
</protein>
<evidence type="ECO:0000313" key="2">
    <source>
        <dbReference type="Proteomes" id="UP001163603"/>
    </source>
</evidence>
<reference evidence="2" key="1">
    <citation type="journal article" date="2023" name="G3 (Bethesda)">
        <title>Genome assembly and association tests identify interacting loci associated with vigor, precocity, and sex in interspecific pistachio rootstocks.</title>
        <authorList>
            <person name="Palmer W."/>
            <person name="Jacygrad E."/>
            <person name="Sagayaradj S."/>
            <person name="Cavanaugh K."/>
            <person name="Han R."/>
            <person name="Bertier L."/>
            <person name="Beede B."/>
            <person name="Kafkas S."/>
            <person name="Golino D."/>
            <person name="Preece J."/>
            <person name="Michelmore R."/>
        </authorList>
    </citation>
    <scope>NUCLEOTIDE SEQUENCE [LARGE SCALE GENOMIC DNA]</scope>
</reference>
<name>A0ACC0ZNN4_9ROSI</name>
<keyword evidence="2" id="KW-1185">Reference proteome</keyword>
<dbReference type="Proteomes" id="UP001163603">
    <property type="component" value="Chromosome 1"/>
</dbReference>
<dbReference type="EMBL" id="CM047736">
    <property type="protein sequence ID" value="KAJ0054735.1"/>
    <property type="molecule type" value="Genomic_DNA"/>
</dbReference>
<comment type="caution">
    <text evidence="1">The sequence shown here is derived from an EMBL/GenBank/DDBJ whole genome shotgun (WGS) entry which is preliminary data.</text>
</comment>
<gene>
    <name evidence="1" type="ORF">Pint_00126</name>
</gene>
<evidence type="ECO:0000313" key="1">
    <source>
        <dbReference type="EMBL" id="KAJ0054735.1"/>
    </source>
</evidence>
<sequence length="282" mass="31466">MVFHSLIKKKETPEQPLDVAMASSTTVKSQPLHNFSLPDLKWAMNQTNTHRFRKLSDSSHKSPRSDADCESESPKQLLEGVKIVDGIEKSDKKKSDDLVENSEKKPTVSSDGSRSKIFIRIRTKNSKTADEVADTGDHTSVAEDAEESVPKTWNLRPRRVITKVNNNAIGGASKIGGAAVPDNKAQPPTRPELTRNRNIVTTEAKVPEKKEKEKEKKQKFSISLTKEEIEDDFLILTGSKPARRPKKRAKNVQRQLDFVFPGLWLASITPDSYRVNDGPAKG</sequence>